<organism evidence="2 3">
    <name type="scientific">Neoarthrinium moseri</name>
    <dbReference type="NCBI Taxonomy" id="1658444"/>
    <lineage>
        <taxon>Eukaryota</taxon>
        <taxon>Fungi</taxon>
        <taxon>Dikarya</taxon>
        <taxon>Ascomycota</taxon>
        <taxon>Pezizomycotina</taxon>
        <taxon>Sordariomycetes</taxon>
        <taxon>Xylariomycetidae</taxon>
        <taxon>Amphisphaeriales</taxon>
        <taxon>Apiosporaceae</taxon>
        <taxon>Neoarthrinium</taxon>
    </lineage>
</organism>
<name>A0A9P9WM73_9PEZI</name>
<accession>A0A9P9WM73</accession>
<evidence type="ECO:0000256" key="1">
    <source>
        <dbReference type="SAM" id="MobiDB-lite"/>
    </source>
</evidence>
<dbReference type="AlphaFoldDB" id="A0A9P9WM73"/>
<evidence type="ECO:0000313" key="3">
    <source>
        <dbReference type="Proteomes" id="UP000829685"/>
    </source>
</evidence>
<feature type="compositionally biased region" description="Basic and acidic residues" evidence="1">
    <location>
        <begin position="167"/>
        <end position="182"/>
    </location>
</feature>
<evidence type="ECO:0000313" key="2">
    <source>
        <dbReference type="EMBL" id="KAI1870086.1"/>
    </source>
</evidence>
<dbReference type="Proteomes" id="UP000829685">
    <property type="component" value="Unassembled WGS sequence"/>
</dbReference>
<feature type="region of interest" description="Disordered" evidence="1">
    <location>
        <begin position="41"/>
        <end position="69"/>
    </location>
</feature>
<dbReference type="EMBL" id="JAFIMR010000014">
    <property type="protein sequence ID" value="KAI1870086.1"/>
    <property type="molecule type" value="Genomic_DNA"/>
</dbReference>
<protein>
    <submittedName>
        <fullName evidence="2">Uncharacterized protein</fullName>
    </submittedName>
</protein>
<proteinExistence type="predicted"/>
<gene>
    <name evidence="2" type="ORF">JX265_006256</name>
</gene>
<sequence length="218" mass="22853">MCIYKRLLFSACNHSQWSPTPLRICAVQQAFLASSPSPSALASAAGDGAAEDGQQTGRPGPCKHPRGHPLATVKVQGRCERCRGSREDVAAKLARARDLISESKQTLIGADERCRAILEDAGLEVGDGGSGSGSGSSDEDDPAEVERLREEMEELAVGTAGGGKGGGDVRRRNNSVLKDRGGVKGGGGGQARQGPDQGDPVVEFLKRRKQEKNAGLFM</sequence>
<comment type="caution">
    <text evidence="2">The sequence shown here is derived from an EMBL/GenBank/DDBJ whole genome shotgun (WGS) entry which is preliminary data.</text>
</comment>
<keyword evidence="3" id="KW-1185">Reference proteome</keyword>
<reference evidence="2" key="1">
    <citation type="submission" date="2021-03" db="EMBL/GenBank/DDBJ databases">
        <title>Revisited historic fungal species revealed as producer of novel bioactive compounds through whole genome sequencing and comparative genomics.</title>
        <authorList>
            <person name="Vignolle G.A."/>
            <person name="Hochenegger N."/>
            <person name="Mach R.L."/>
            <person name="Mach-Aigner A.R."/>
            <person name="Javad Rahimi M."/>
            <person name="Salim K.A."/>
            <person name="Chan C.M."/>
            <person name="Lim L.B.L."/>
            <person name="Cai F."/>
            <person name="Druzhinina I.S."/>
            <person name="U'Ren J.M."/>
            <person name="Derntl C."/>
        </authorList>
    </citation>
    <scope>NUCLEOTIDE SEQUENCE</scope>
    <source>
        <strain evidence="2">TUCIM 5799</strain>
    </source>
</reference>
<feature type="compositionally biased region" description="Gly residues" evidence="1">
    <location>
        <begin position="125"/>
        <end position="134"/>
    </location>
</feature>
<feature type="region of interest" description="Disordered" evidence="1">
    <location>
        <begin position="122"/>
        <end position="201"/>
    </location>
</feature>